<organism evidence="3 4">
    <name type="scientific">Spongiactinospora rosea</name>
    <dbReference type="NCBI Taxonomy" id="2248750"/>
    <lineage>
        <taxon>Bacteria</taxon>
        <taxon>Bacillati</taxon>
        <taxon>Actinomycetota</taxon>
        <taxon>Actinomycetes</taxon>
        <taxon>Streptosporangiales</taxon>
        <taxon>Streptosporangiaceae</taxon>
        <taxon>Spongiactinospora</taxon>
    </lineage>
</organism>
<feature type="compositionally biased region" description="Basic and acidic residues" evidence="1">
    <location>
        <begin position="281"/>
        <end position="291"/>
    </location>
</feature>
<dbReference type="SUPFAM" id="SSF48179">
    <property type="entry name" value="6-phosphogluconate dehydrogenase C-terminal domain-like"/>
    <property type="match status" value="1"/>
</dbReference>
<reference evidence="3 4" key="1">
    <citation type="submission" date="2018-06" db="EMBL/GenBank/DDBJ databases">
        <title>Sphaerisporangium craniellae sp. nov., isolated from a marine sponge in the South China Sea.</title>
        <authorList>
            <person name="Li L."/>
        </authorList>
    </citation>
    <scope>NUCLEOTIDE SEQUENCE [LARGE SCALE GENOMIC DNA]</scope>
    <source>
        <strain evidence="3 4">LHW63015</strain>
    </source>
</reference>
<dbReference type="SUPFAM" id="SSF51735">
    <property type="entry name" value="NAD(P)-binding Rossmann-fold domains"/>
    <property type="match status" value="1"/>
</dbReference>
<sequence>MSGSSVQTIAILHPGAMGSALARQLQSPRRRLLCCLDGRSDETRHRAHEAGIVPVSLEKLAAESHIALSVVAPTAAYQIAEDLVAAGFSGLLIEANAIRPQRVHAIAEHLSTTGGKVIDACIMGLPPVSPRSDPTRIYLAGPDHLEEIAALFSESPTLQVTTLGTDIGRASKLKLAHSIVQKAAQALALLGHALVEKDGLSPYLASEAGKWPSPASRPERFPSVANRAWRWGDELRDVADELRQADLPPELAEAAASVFDALSGFKDSQSDGEDTYQALRRSPDVQRHVHR</sequence>
<evidence type="ECO:0000259" key="2">
    <source>
        <dbReference type="Pfam" id="PF09130"/>
    </source>
</evidence>
<name>A0A366LJW4_9ACTN</name>
<dbReference type="Proteomes" id="UP000253303">
    <property type="component" value="Unassembled WGS sequence"/>
</dbReference>
<evidence type="ECO:0000256" key="1">
    <source>
        <dbReference type="SAM" id="MobiDB-lite"/>
    </source>
</evidence>
<dbReference type="Gene3D" id="1.10.1040.10">
    <property type="entry name" value="N-(1-d-carboxylethyl)-l-norvaline Dehydrogenase, domain 2"/>
    <property type="match status" value="1"/>
</dbReference>
<feature type="region of interest" description="Disordered" evidence="1">
    <location>
        <begin position="266"/>
        <end position="291"/>
    </location>
</feature>
<evidence type="ECO:0000313" key="4">
    <source>
        <dbReference type="Proteomes" id="UP000253303"/>
    </source>
</evidence>
<gene>
    <name evidence="3" type="ORF">DP939_42270</name>
</gene>
<dbReference type="Pfam" id="PF09130">
    <property type="entry name" value="DUF1932"/>
    <property type="match status" value="1"/>
</dbReference>
<feature type="domain" description="Phosphogluconate dehydrogenase NAD-binding putative C-terminal" evidence="2">
    <location>
        <begin position="218"/>
        <end position="261"/>
    </location>
</feature>
<dbReference type="InterPro" id="IPR008927">
    <property type="entry name" value="6-PGluconate_DH-like_C_sf"/>
</dbReference>
<dbReference type="Gene3D" id="3.40.50.720">
    <property type="entry name" value="NAD(P)-binding Rossmann-like Domain"/>
    <property type="match status" value="1"/>
</dbReference>
<proteinExistence type="predicted"/>
<evidence type="ECO:0000313" key="3">
    <source>
        <dbReference type="EMBL" id="RBQ14178.1"/>
    </source>
</evidence>
<dbReference type="InterPro" id="IPR013328">
    <property type="entry name" value="6PGD_dom2"/>
</dbReference>
<accession>A0A366LJW4</accession>
<comment type="caution">
    <text evidence="3">The sequence shown here is derived from an EMBL/GenBank/DDBJ whole genome shotgun (WGS) entry which is preliminary data.</text>
</comment>
<dbReference type="AlphaFoldDB" id="A0A366LJW4"/>
<keyword evidence="4" id="KW-1185">Reference proteome</keyword>
<protein>
    <recommendedName>
        <fullName evidence="2">Phosphogluconate dehydrogenase NAD-binding putative C-terminal domain-containing protein</fullName>
    </recommendedName>
</protein>
<dbReference type="EMBL" id="QMEY01000037">
    <property type="protein sequence ID" value="RBQ14178.1"/>
    <property type="molecule type" value="Genomic_DNA"/>
</dbReference>
<dbReference type="InterPro" id="IPR036291">
    <property type="entry name" value="NAD(P)-bd_dom_sf"/>
</dbReference>
<dbReference type="InterPro" id="IPR015814">
    <property type="entry name" value="Pgluconate_DH_NAD-bd_C"/>
</dbReference>